<name>A0AAC9AYT7_SPHMC</name>
<dbReference type="InterPro" id="IPR038610">
    <property type="entry name" value="FliK-like_C_sf"/>
</dbReference>
<feature type="compositionally biased region" description="Basic and acidic residues" evidence="1">
    <location>
        <begin position="363"/>
        <end position="387"/>
    </location>
</feature>
<keyword evidence="4" id="KW-1185">Reference proteome</keyword>
<feature type="compositionally biased region" description="Acidic residues" evidence="1">
    <location>
        <begin position="141"/>
        <end position="150"/>
    </location>
</feature>
<dbReference type="AlphaFoldDB" id="A0AAC9AYT7"/>
<organism evidence="3 4">
    <name type="scientific">Sphingopyxis macrogoltabida</name>
    <name type="common">Sphingomonas macrogoltabidus</name>
    <dbReference type="NCBI Taxonomy" id="33050"/>
    <lineage>
        <taxon>Bacteria</taxon>
        <taxon>Pseudomonadati</taxon>
        <taxon>Pseudomonadota</taxon>
        <taxon>Alphaproteobacteria</taxon>
        <taxon>Sphingomonadales</taxon>
        <taxon>Sphingomonadaceae</taxon>
        <taxon>Sphingopyxis</taxon>
    </lineage>
</organism>
<proteinExistence type="predicted"/>
<dbReference type="Pfam" id="PF02120">
    <property type="entry name" value="Flg_hook"/>
    <property type="match status" value="1"/>
</dbReference>
<feature type="compositionally biased region" description="Low complexity" evidence="1">
    <location>
        <begin position="192"/>
        <end position="207"/>
    </location>
</feature>
<feature type="region of interest" description="Disordered" evidence="1">
    <location>
        <begin position="346"/>
        <end position="394"/>
    </location>
</feature>
<dbReference type="InterPro" id="IPR021136">
    <property type="entry name" value="Flagellar_hook_control-like_C"/>
</dbReference>
<reference evidence="4" key="1">
    <citation type="submission" date="2015-11" db="EMBL/GenBank/DDBJ databases">
        <title>Complete genome sequence of a polyethylene-glycol degrader Sphingopyxis macrogoltabida 203N (NBRC 111659).</title>
        <authorList>
            <person name="Yoshiyuki O."/>
            <person name="Shouta N."/>
            <person name="Nagata Y."/>
            <person name="Numata M."/>
            <person name="Tsuchikane K."/>
            <person name="Hosoyama A."/>
            <person name="Yamazoe A."/>
            <person name="Tsuda M."/>
            <person name="Fujita N."/>
            <person name="Kawai F."/>
        </authorList>
    </citation>
    <scope>NUCLEOTIDE SEQUENCE [LARGE SCALE GENOMIC DNA]</scope>
    <source>
        <strain evidence="4">203N</strain>
    </source>
</reference>
<reference evidence="3 4" key="2">
    <citation type="journal article" date="2016" name="Genome Announc.">
        <title>Complete Genome Sequence of Sphingopyxis macrogoltabida Strain 203N (NBRC 111659), a Polyethylene Glycol Degrader.</title>
        <authorList>
            <person name="Ohtsubo Y."/>
            <person name="Nonoyama S."/>
            <person name="Nagata Y."/>
            <person name="Numata M."/>
            <person name="Tsuchikane K."/>
            <person name="Hosoyama A."/>
            <person name="Yamazoe A."/>
            <person name="Tsuda M."/>
            <person name="Fujita N."/>
            <person name="Kawai F."/>
        </authorList>
    </citation>
    <scope>NUCLEOTIDE SEQUENCE [LARGE SCALE GENOMIC DNA]</scope>
    <source>
        <strain evidence="3 4">203N</strain>
    </source>
</reference>
<evidence type="ECO:0000313" key="3">
    <source>
        <dbReference type="EMBL" id="AMU92071.1"/>
    </source>
</evidence>
<sequence length="394" mass="39519">MGALTQSPASAGMPPAFAALAPLGSVGGEMPAFDQLVAAAPVAAVGEAPLATILPPAAAMPFQPTDSKAVAILPEAKSETVAAAETPAAPDDAAAKAVTLLLAATGRIAAPVTDQVAAHPATLPNTVVAPKPAAPIRIDGEGDSETEAVETGDAAPPAAVWMPPVPTSMAPAAKPEKAANAAIAADKGDAPALPAAAKPREAAQPAAMPVDPSLPKAKIVDSGPAMTVAFTQPAASAAGAIAEAAAAAPVAERVLDLTSDDAWIEQLARDIAATKSQSGDISFRLMPRHLGRLDVAMRQDEGGVSLKLDTQHEATATVVHAAQGRLVEDLRQQGVRVAGAEVTCTPGETGRQSLSQQGQGRGGAHDTAHLIETAPERAEARDEERAATRGGRFA</sequence>
<dbReference type="Proteomes" id="UP000076088">
    <property type="component" value="Chromosome"/>
</dbReference>
<evidence type="ECO:0000259" key="2">
    <source>
        <dbReference type="Pfam" id="PF02120"/>
    </source>
</evidence>
<dbReference type="Gene3D" id="3.30.750.140">
    <property type="match status" value="1"/>
</dbReference>
<dbReference type="EMBL" id="CP013344">
    <property type="protein sequence ID" value="AMU92071.1"/>
    <property type="molecule type" value="Genomic_DNA"/>
</dbReference>
<evidence type="ECO:0000256" key="1">
    <source>
        <dbReference type="SAM" id="MobiDB-lite"/>
    </source>
</evidence>
<gene>
    <name evidence="3" type="ORF">ATM17_23950</name>
</gene>
<feature type="domain" description="Flagellar hook-length control protein-like C-terminal" evidence="2">
    <location>
        <begin position="271"/>
        <end position="343"/>
    </location>
</feature>
<evidence type="ECO:0000313" key="4">
    <source>
        <dbReference type="Proteomes" id="UP000076088"/>
    </source>
</evidence>
<dbReference type="CDD" id="cd17470">
    <property type="entry name" value="T3SS_Flik_C"/>
    <property type="match status" value="1"/>
</dbReference>
<protein>
    <recommendedName>
        <fullName evidence="2">Flagellar hook-length control protein-like C-terminal domain-containing protein</fullName>
    </recommendedName>
</protein>
<feature type="region of interest" description="Disordered" evidence="1">
    <location>
        <begin position="192"/>
        <end position="211"/>
    </location>
</feature>
<feature type="region of interest" description="Disordered" evidence="1">
    <location>
        <begin position="140"/>
        <end position="160"/>
    </location>
</feature>
<accession>A0AAC9AYT7</accession>